<dbReference type="GO" id="GO:0004575">
    <property type="term" value="F:sucrose alpha-glucosidase activity"/>
    <property type="evidence" value="ECO:0007669"/>
    <property type="project" value="TreeGrafter"/>
</dbReference>
<evidence type="ECO:0000313" key="7">
    <source>
        <dbReference type="EMBL" id="USP76174.1"/>
    </source>
</evidence>
<keyword evidence="5" id="KW-0462">Maltose metabolism</keyword>
<dbReference type="Proteomes" id="UP001056012">
    <property type="component" value="Chromosome 2"/>
</dbReference>
<dbReference type="GO" id="GO:0004556">
    <property type="term" value="F:alpha-amylase activity"/>
    <property type="evidence" value="ECO:0007669"/>
    <property type="project" value="TreeGrafter"/>
</dbReference>
<keyword evidence="8" id="KW-1185">Reference proteome</keyword>
<keyword evidence="2 7" id="KW-0378">Hydrolase</keyword>
<dbReference type="CDD" id="cd11333">
    <property type="entry name" value="AmyAc_SI_OligoGlu_DGase"/>
    <property type="match status" value="1"/>
</dbReference>
<dbReference type="PANTHER" id="PTHR10357">
    <property type="entry name" value="ALPHA-AMYLASE FAMILY MEMBER"/>
    <property type="match status" value="1"/>
</dbReference>
<keyword evidence="3" id="KW-0325">Glycoprotein</keyword>
<dbReference type="InterPro" id="IPR006047">
    <property type="entry name" value="GH13_cat_dom"/>
</dbReference>
<dbReference type="Gene3D" id="2.60.40.1180">
    <property type="entry name" value="Golgi alpha-mannosidase II"/>
    <property type="match status" value="1"/>
</dbReference>
<dbReference type="FunFam" id="3.90.400.10:FF:000001">
    <property type="entry name" value="Maltase A3, isoform A"/>
    <property type="match status" value="1"/>
</dbReference>
<dbReference type="Pfam" id="PF00128">
    <property type="entry name" value="Alpha-amylase"/>
    <property type="match status" value="1"/>
</dbReference>
<evidence type="ECO:0000256" key="2">
    <source>
        <dbReference type="ARBA" id="ARBA00022801"/>
    </source>
</evidence>
<dbReference type="OrthoDB" id="1740265at2759"/>
<reference evidence="7" key="1">
    <citation type="submission" date="2021-12" db="EMBL/GenBank/DDBJ databases">
        <title>Curvularia clavata genome.</title>
        <authorList>
            <person name="Cao Y."/>
        </authorList>
    </citation>
    <scope>NUCLEOTIDE SEQUENCE</scope>
    <source>
        <strain evidence="7">Yc1106</strain>
    </source>
</reference>
<evidence type="ECO:0000256" key="1">
    <source>
        <dbReference type="ARBA" id="ARBA00008061"/>
    </source>
</evidence>
<evidence type="ECO:0000256" key="3">
    <source>
        <dbReference type="ARBA" id="ARBA00023180"/>
    </source>
</evidence>
<dbReference type="InterPro" id="IPR013780">
    <property type="entry name" value="Glyco_hydro_b"/>
</dbReference>
<dbReference type="GO" id="GO:0004574">
    <property type="term" value="F:oligo-1,6-glucosidase activity"/>
    <property type="evidence" value="ECO:0007669"/>
    <property type="project" value="TreeGrafter"/>
</dbReference>
<organism evidence="7 8">
    <name type="scientific">Curvularia clavata</name>
    <dbReference type="NCBI Taxonomy" id="95742"/>
    <lineage>
        <taxon>Eukaryota</taxon>
        <taxon>Fungi</taxon>
        <taxon>Dikarya</taxon>
        <taxon>Ascomycota</taxon>
        <taxon>Pezizomycotina</taxon>
        <taxon>Dothideomycetes</taxon>
        <taxon>Pleosporomycetidae</taxon>
        <taxon>Pleosporales</taxon>
        <taxon>Pleosporineae</taxon>
        <taxon>Pleosporaceae</taxon>
        <taxon>Curvularia</taxon>
    </lineage>
</organism>
<dbReference type="InterPro" id="IPR045857">
    <property type="entry name" value="O16G_dom_2"/>
</dbReference>
<dbReference type="VEuPathDB" id="FungiDB:yc1106_03448"/>
<dbReference type="EMBL" id="CP089275">
    <property type="protein sequence ID" value="USP76174.1"/>
    <property type="molecule type" value="Genomic_DNA"/>
</dbReference>
<evidence type="ECO:0000259" key="6">
    <source>
        <dbReference type="SMART" id="SM00642"/>
    </source>
</evidence>
<sequence length="598" mass="69242">MSAATQKKDLYVGTDKHRWWKEAVVYQIYPASFLDSNGDGWGDVPGITSKLDYLKDLGVDVIWLSPIYKSPQADMGYDIADYRDIDPSYGTLADVDNLIKETKNRGMKLVMDLVVNHTSEEHAWFLDSRSSKDSKKRDWYIWKPAKYDADGNRQPPNNWAQILGEANSAWTWDEKTQEYYLSLFTPEQPDLNWENPDVRAAVHDILRFWLDRGISGFRMDVINLISKVQGFPDAPISVKDAKYQPGHEHYANGPRLHEWLKELRRDVLSKYDTLTVGEMPFVRDEDEVIKVVGAESNELNMIFNFDLVDIDNIPGDFKYTLHPWDARDLKKIVNRLQRLMLERDGWNTLYVENHDQPRSVSRYCDDSDEWRSYGAKLLCLMQTTLAGTLYVYQGEEIGMRNIPKEWGSEEYKDIESVNFFKKYRDLYPNDASKQALAAEIMQRKARDSARTPMQWSSAPQAGFTTGTPWMRVNTDYPDINVDAQLANPTPAPGTLSVHAFWKRALENRKHNKDVFVYGDFEMLDMQHEKIVAFRRWGESKAFLTVLNFSGETLRWEGMGELKVQKWVAGNYDERELEGRAKSGVVELRPWEGVLGMLE</sequence>
<dbReference type="GO" id="GO:0033934">
    <property type="term" value="F:glucan 1,4-alpha-maltotriohydrolase activity"/>
    <property type="evidence" value="ECO:0007669"/>
    <property type="project" value="TreeGrafter"/>
</dbReference>
<dbReference type="FunFam" id="3.20.20.80:FF:000064">
    <property type="entry name" value="Oligo-1,6-glucosidase"/>
    <property type="match status" value="1"/>
</dbReference>
<evidence type="ECO:0000256" key="4">
    <source>
        <dbReference type="ARBA" id="ARBA00023295"/>
    </source>
</evidence>
<feature type="domain" description="Glycosyl hydrolase family 13 catalytic" evidence="6">
    <location>
        <begin position="27"/>
        <end position="450"/>
    </location>
</feature>
<dbReference type="SUPFAM" id="SSF51445">
    <property type="entry name" value="(Trans)glycosidases"/>
    <property type="match status" value="1"/>
</dbReference>
<dbReference type="Gene3D" id="3.90.400.10">
    <property type="entry name" value="Oligo-1,6-glucosidase, Domain 2"/>
    <property type="match status" value="1"/>
</dbReference>
<dbReference type="PANTHER" id="PTHR10357:SF232">
    <property type="entry name" value="GLYCOSYL HYDROLASE FAMILY 13 CATALYTIC DOMAIN-CONTAINING PROTEIN"/>
    <property type="match status" value="1"/>
</dbReference>
<dbReference type="InterPro" id="IPR017853">
    <property type="entry name" value="GH"/>
</dbReference>
<evidence type="ECO:0000313" key="8">
    <source>
        <dbReference type="Proteomes" id="UP001056012"/>
    </source>
</evidence>
<accession>A0A9Q8Z7A0</accession>
<proteinExistence type="inferred from homology"/>
<name>A0A9Q8Z7A0_CURCL</name>
<comment type="similarity">
    <text evidence="1">Belongs to the glycosyl hydrolase 13 family.</text>
</comment>
<dbReference type="Gene3D" id="3.20.20.80">
    <property type="entry name" value="Glycosidases"/>
    <property type="match status" value="1"/>
</dbReference>
<gene>
    <name evidence="7" type="ORF">yc1106_03448</name>
</gene>
<dbReference type="AlphaFoldDB" id="A0A9Q8Z7A0"/>
<dbReference type="GO" id="GO:0005987">
    <property type="term" value="P:sucrose catabolic process"/>
    <property type="evidence" value="ECO:0007669"/>
    <property type="project" value="TreeGrafter"/>
</dbReference>
<dbReference type="SMART" id="SM00642">
    <property type="entry name" value="Aamy"/>
    <property type="match status" value="1"/>
</dbReference>
<evidence type="ECO:0000256" key="5">
    <source>
        <dbReference type="ARBA" id="ARBA00026248"/>
    </source>
</evidence>
<keyword evidence="4" id="KW-0326">Glycosidase</keyword>
<protein>
    <submittedName>
        <fullName evidence="7">Glycoside hydrolase family 13 protein</fullName>
    </submittedName>
</protein>
<dbReference type="FunFam" id="3.20.20.80:FF:000087">
    <property type="entry name" value="Oligo-1,6-glucosidase IMA1"/>
    <property type="match status" value="1"/>
</dbReference>
<dbReference type="GO" id="GO:0000025">
    <property type="term" value="P:maltose catabolic process"/>
    <property type="evidence" value="ECO:0007669"/>
    <property type="project" value="TreeGrafter"/>
</dbReference>
<dbReference type="SUPFAM" id="SSF51011">
    <property type="entry name" value="Glycosyl hydrolase domain"/>
    <property type="match status" value="1"/>
</dbReference>